<evidence type="ECO:0000313" key="2">
    <source>
        <dbReference type="EMBL" id="MBI4920484.1"/>
    </source>
</evidence>
<protein>
    <submittedName>
        <fullName evidence="2">Transcriptional regulator</fullName>
    </submittedName>
</protein>
<dbReference type="EMBL" id="JACRAF010000005">
    <property type="protein sequence ID" value="MBI4920484.1"/>
    <property type="molecule type" value="Genomic_DNA"/>
</dbReference>
<gene>
    <name evidence="2" type="ORF">HY834_01945</name>
</gene>
<sequence length="69" mass="7785">MTIRKMPAKQPKTSARPPRGAPAQAEEFILVFEGRKMVVRRAGPDDAFDPFATFSEWDSEADRRGYADL</sequence>
<dbReference type="AlphaFoldDB" id="A0A933KXK7"/>
<proteinExistence type="predicted"/>
<accession>A0A933KXK7</accession>
<name>A0A933KXK7_9HYPH</name>
<reference evidence="2" key="1">
    <citation type="submission" date="2020-07" db="EMBL/GenBank/DDBJ databases">
        <title>Huge and variable diversity of episymbiotic CPR bacteria and DPANN archaea in groundwater ecosystems.</title>
        <authorList>
            <person name="He C.Y."/>
            <person name="Keren R."/>
            <person name="Whittaker M."/>
            <person name="Farag I.F."/>
            <person name="Doudna J."/>
            <person name="Cate J.H.D."/>
            <person name="Banfield J.F."/>
        </authorList>
    </citation>
    <scope>NUCLEOTIDE SEQUENCE</scope>
    <source>
        <strain evidence="2">NC_groundwater_1586_Pr3_B-0.1um_66_15</strain>
    </source>
</reference>
<evidence type="ECO:0000313" key="3">
    <source>
        <dbReference type="Proteomes" id="UP000782610"/>
    </source>
</evidence>
<comment type="caution">
    <text evidence="2">The sequence shown here is derived from an EMBL/GenBank/DDBJ whole genome shotgun (WGS) entry which is preliminary data.</text>
</comment>
<dbReference type="Proteomes" id="UP000782610">
    <property type="component" value="Unassembled WGS sequence"/>
</dbReference>
<feature type="region of interest" description="Disordered" evidence="1">
    <location>
        <begin position="1"/>
        <end position="22"/>
    </location>
</feature>
<evidence type="ECO:0000256" key="1">
    <source>
        <dbReference type="SAM" id="MobiDB-lite"/>
    </source>
</evidence>
<organism evidence="2 3">
    <name type="scientific">Devosia nanyangense</name>
    <dbReference type="NCBI Taxonomy" id="1228055"/>
    <lineage>
        <taxon>Bacteria</taxon>
        <taxon>Pseudomonadati</taxon>
        <taxon>Pseudomonadota</taxon>
        <taxon>Alphaproteobacteria</taxon>
        <taxon>Hyphomicrobiales</taxon>
        <taxon>Devosiaceae</taxon>
        <taxon>Devosia</taxon>
    </lineage>
</organism>